<dbReference type="EMBL" id="LCAB01000009">
    <property type="protein sequence ID" value="KKR82781.1"/>
    <property type="molecule type" value="Genomic_DNA"/>
</dbReference>
<evidence type="ECO:0000313" key="6">
    <source>
        <dbReference type="Proteomes" id="UP000034601"/>
    </source>
</evidence>
<evidence type="ECO:0000256" key="1">
    <source>
        <dbReference type="ARBA" id="ARBA00022649"/>
    </source>
</evidence>
<comment type="caution">
    <text evidence="5">The sequence shown here is derived from an EMBL/GenBank/DDBJ whole genome shotgun (WGS) entry which is preliminary data.</text>
</comment>
<dbReference type="GO" id="GO:0110001">
    <property type="term" value="C:toxin-antitoxin complex"/>
    <property type="evidence" value="ECO:0007669"/>
    <property type="project" value="InterPro"/>
</dbReference>
<organism evidence="5 6">
    <name type="scientific">Candidatus Daviesbacteria bacterium GW2011_GWA2_40_9</name>
    <dbReference type="NCBI Taxonomy" id="1618424"/>
    <lineage>
        <taxon>Bacteria</taxon>
        <taxon>Candidatus Daviesiibacteriota</taxon>
    </lineage>
</organism>
<evidence type="ECO:0008006" key="7">
    <source>
        <dbReference type="Google" id="ProtNLM"/>
    </source>
</evidence>
<sequence>MALEKNLLFKLLDYLENLISQVESKEVTLNKLEEGMDFMFAVERRMQLMIETTINIAEHIVAGLNLAHPETAKDVFLVLGKEGIITQELAQKLANAAGFRNILVHDYLDVDLKIVAEASTTGLDDLRQFATCIRQFIEKQHN</sequence>
<dbReference type="InterPro" id="IPR052379">
    <property type="entry name" value="Type_VII_TA_RNase"/>
</dbReference>
<accession>A0A0G0U6F7</accession>
<evidence type="ECO:0000256" key="4">
    <source>
        <dbReference type="ARBA" id="ARBA00024207"/>
    </source>
</evidence>
<dbReference type="AlphaFoldDB" id="A0A0G0U6F7"/>
<dbReference type="GO" id="GO:0004540">
    <property type="term" value="F:RNA nuclease activity"/>
    <property type="evidence" value="ECO:0007669"/>
    <property type="project" value="InterPro"/>
</dbReference>
<dbReference type="NCBIfam" id="NF047751">
    <property type="entry name" value="HepT_toxin"/>
    <property type="match status" value="1"/>
</dbReference>
<evidence type="ECO:0000313" key="5">
    <source>
        <dbReference type="EMBL" id="KKR82781.1"/>
    </source>
</evidence>
<proteinExistence type="inferred from homology"/>
<comment type="similarity">
    <text evidence="4">Belongs to the HepT RNase toxin family.</text>
</comment>
<keyword evidence="2" id="KW-0540">Nuclease</keyword>
<keyword evidence="1" id="KW-1277">Toxin-antitoxin system</keyword>
<dbReference type="Proteomes" id="UP000034601">
    <property type="component" value="Unassembled WGS sequence"/>
</dbReference>
<dbReference type="PANTHER" id="PTHR33397:SF5">
    <property type="entry name" value="RNASE YUTE-RELATED"/>
    <property type="match status" value="1"/>
</dbReference>
<dbReference type="Gene3D" id="1.20.120.580">
    <property type="entry name" value="bsu32300-like"/>
    <property type="match status" value="1"/>
</dbReference>
<evidence type="ECO:0000256" key="2">
    <source>
        <dbReference type="ARBA" id="ARBA00022722"/>
    </source>
</evidence>
<reference evidence="5 6" key="1">
    <citation type="journal article" date="2015" name="Nature">
        <title>rRNA introns, odd ribosomes, and small enigmatic genomes across a large radiation of phyla.</title>
        <authorList>
            <person name="Brown C.T."/>
            <person name="Hug L.A."/>
            <person name="Thomas B.C."/>
            <person name="Sharon I."/>
            <person name="Castelle C.J."/>
            <person name="Singh A."/>
            <person name="Wilkins M.J."/>
            <person name="Williams K.H."/>
            <person name="Banfield J.F."/>
        </authorList>
    </citation>
    <scope>NUCLEOTIDE SEQUENCE [LARGE SCALE GENOMIC DNA]</scope>
</reference>
<dbReference type="GO" id="GO:0016787">
    <property type="term" value="F:hydrolase activity"/>
    <property type="evidence" value="ECO:0007669"/>
    <property type="project" value="UniProtKB-KW"/>
</dbReference>
<protein>
    <recommendedName>
        <fullName evidence="7">DUF86 domain-containing protein</fullName>
    </recommendedName>
</protein>
<evidence type="ECO:0000256" key="3">
    <source>
        <dbReference type="ARBA" id="ARBA00022801"/>
    </source>
</evidence>
<dbReference type="InterPro" id="IPR037038">
    <property type="entry name" value="HepT-like_sf"/>
</dbReference>
<dbReference type="InterPro" id="IPR008201">
    <property type="entry name" value="HepT-like"/>
</dbReference>
<name>A0A0G0U6F7_9BACT</name>
<keyword evidence="3" id="KW-0378">Hydrolase</keyword>
<dbReference type="PANTHER" id="PTHR33397">
    <property type="entry name" value="UPF0331 PROTEIN YUTE"/>
    <property type="match status" value="1"/>
</dbReference>
<dbReference type="Pfam" id="PF01934">
    <property type="entry name" value="HepT-like"/>
    <property type="match status" value="1"/>
</dbReference>
<gene>
    <name evidence="5" type="ORF">UU29_C0009G0052</name>
</gene>